<keyword evidence="6 8" id="KW-0472">Membrane</keyword>
<evidence type="ECO:0000256" key="3">
    <source>
        <dbReference type="ARBA" id="ARBA00022475"/>
    </source>
</evidence>
<feature type="transmembrane region" description="Helical" evidence="8">
    <location>
        <begin position="316"/>
        <end position="338"/>
    </location>
</feature>
<keyword evidence="4 8" id="KW-0812">Transmembrane</keyword>
<keyword evidence="7" id="KW-0046">Antibiotic resistance</keyword>
<evidence type="ECO:0000256" key="2">
    <source>
        <dbReference type="ARBA" id="ARBA00022448"/>
    </source>
</evidence>
<comment type="caution">
    <text evidence="10">The sequence shown here is derived from an EMBL/GenBank/DDBJ whole genome shotgun (WGS) entry which is preliminary data.</text>
</comment>
<dbReference type="Gene3D" id="1.20.1720.10">
    <property type="entry name" value="Multidrug resistance protein D"/>
    <property type="match status" value="1"/>
</dbReference>
<feature type="transmembrane region" description="Helical" evidence="8">
    <location>
        <begin position="279"/>
        <end position="304"/>
    </location>
</feature>
<keyword evidence="11" id="KW-1185">Reference proteome</keyword>
<keyword evidence="5 8" id="KW-1133">Transmembrane helix</keyword>
<organism evidence="10 11">
    <name type="scientific">Kitasatospora terrestris</name>
    <dbReference type="NCBI Taxonomy" id="258051"/>
    <lineage>
        <taxon>Bacteria</taxon>
        <taxon>Bacillati</taxon>
        <taxon>Actinomycetota</taxon>
        <taxon>Actinomycetes</taxon>
        <taxon>Kitasatosporales</taxon>
        <taxon>Streptomycetaceae</taxon>
        <taxon>Kitasatospora</taxon>
    </lineage>
</organism>
<feature type="transmembrane region" description="Helical" evidence="8">
    <location>
        <begin position="94"/>
        <end position="113"/>
    </location>
</feature>
<feature type="transmembrane region" description="Helical" evidence="8">
    <location>
        <begin position="64"/>
        <end position="82"/>
    </location>
</feature>
<feature type="transmembrane region" description="Helical" evidence="8">
    <location>
        <begin position="119"/>
        <end position="139"/>
    </location>
</feature>
<dbReference type="PROSITE" id="PS50850">
    <property type="entry name" value="MFS"/>
    <property type="match status" value="1"/>
</dbReference>
<feature type="transmembrane region" description="Helical" evidence="8">
    <location>
        <begin position="213"/>
        <end position="230"/>
    </location>
</feature>
<feature type="transmembrane region" description="Helical" evidence="8">
    <location>
        <begin position="350"/>
        <end position="370"/>
    </location>
</feature>
<evidence type="ECO:0000313" key="11">
    <source>
        <dbReference type="Proteomes" id="UP001501752"/>
    </source>
</evidence>
<keyword evidence="3" id="KW-1003">Cell membrane</keyword>
<evidence type="ECO:0000256" key="8">
    <source>
        <dbReference type="SAM" id="Phobius"/>
    </source>
</evidence>
<feature type="transmembrane region" description="Helical" evidence="8">
    <location>
        <begin position="413"/>
        <end position="434"/>
    </location>
</feature>
<dbReference type="EMBL" id="BAABIS010000001">
    <property type="protein sequence ID" value="GAA4839467.1"/>
    <property type="molecule type" value="Genomic_DNA"/>
</dbReference>
<sequence length="482" mass="48004">MAPTAGAPAGTGTPPAPTAGAATGSGIAVPVLALGGFTAALVNTVPIPLLPSLPRLLDTSAANASWTVTATLLVAAVCTPVSGRLGDMRGKRQVLLWCLALMVAGSVLCALAGSAEVLIAGRALQGCGAGALPLGLSIMREQVPRERLGRALAVMSATVGVGSTVGFPFSAFLSQHADWHVLFWAVAGLGLANLLLAARYVPGGPRYGGRFDRAGALGLTVALVCLLLALSKGRGWGWTSAPTLTAALLGAATAAWWVRYELRTAQPLVDLRTSASRPVLATNAATLLVGFAMFVISLVLPHILQAPPATGYGAGFSMVQTGLLQSVAGVVMMAVALMSPAVSTRWGARATLVIGALVIAAGYATGIPLLGGGWWLTVLAVIVGAGLALAFAAMPALIVAATPESQTAAANGLNTLVRSIGASVASAVVSAVLAAMTTTTADGTAHPSAAGLRIALLAAVLAGLGAAAAALFVPRPDRPAKP</sequence>
<dbReference type="InterPro" id="IPR020846">
    <property type="entry name" value="MFS_dom"/>
</dbReference>
<dbReference type="SUPFAM" id="SSF103473">
    <property type="entry name" value="MFS general substrate transporter"/>
    <property type="match status" value="1"/>
</dbReference>
<feature type="transmembrane region" description="Helical" evidence="8">
    <location>
        <begin position="376"/>
        <end position="401"/>
    </location>
</feature>
<dbReference type="InterPro" id="IPR036259">
    <property type="entry name" value="MFS_trans_sf"/>
</dbReference>
<feature type="domain" description="Major facilitator superfamily (MFS) profile" evidence="9">
    <location>
        <begin position="28"/>
        <end position="477"/>
    </location>
</feature>
<evidence type="ECO:0000313" key="10">
    <source>
        <dbReference type="EMBL" id="GAA4839467.1"/>
    </source>
</evidence>
<evidence type="ECO:0000259" key="9">
    <source>
        <dbReference type="PROSITE" id="PS50850"/>
    </source>
</evidence>
<proteinExistence type="predicted"/>
<dbReference type="Proteomes" id="UP001501752">
    <property type="component" value="Unassembled WGS sequence"/>
</dbReference>
<dbReference type="PANTHER" id="PTHR42718">
    <property type="entry name" value="MAJOR FACILITATOR SUPERFAMILY MULTIDRUG TRANSPORTER MFSC"/>
    <property type="match status" value="1"/>
</dbReference>
<dbReference type="InterPro" id="IPR011701">
    <property type="entry name" value="MFS"/>
</dbReference>
<accession>A0ABP9DJ85</accession>
<name>A0ABP9DJ85_9ACTN</name>
<evidence type="ECO:0000256" key="5">
    <source>
        <dbReference type="ARBA" id="ARBA00022989"/>
    </source>
</evidence>
<feature type="transmembrane region" description="Helical" evidence="8">
    <location>
        <begin position="236"/>
        <end position="258"/>
    </location>
</feature>
<gene>
    <name evidence="10" type="ORF">GCM10023235_13530</name>
</gene>
<feature type="transmembrane region" description="Helical" evidence="8">
    <location>
        <begin position="151"/>
        <end position="173"/>
    </location>
</feature>
<keyword evidence="2" id="KW-0813">Transport</keyword>
<feature type="transmembrane region" description="Helical" evidence="8">
    <location>
        <begin position="179"/>
        <end position="201"/>
    </location>
</feature>
<evidence type="ECO:0000256" key="6">
    <source>
        <dbReference type="ARBA" id="ARBA00023136"/>
    </source>
</evidence>
<dbReference type="PANTHER" id="PTHR42718:SF46">
    <property type="entry name" value="BLR6921 PROTEIN"/>
    <property type="match status" value="1"/>
</dbReference>
<protein>
    <submittedName>
        <fullName evidence="10">MFS transporter</fullName>
    </submittedName>
</protein>
<dbReference type="Gene3D" id="1.20.1250.20">
    <property type="entry name" value="MFS general substrate transporter like domains"/>
    <property type="match status" value="1"/>
</dbReference>
<dbReference type="RefSeq" id="WP_345695837.1">
    <property type="nucleotide sequence ID" value="NZ_BAABIS010000001.1"/>
</dbReference>
<reference evidence="11" key="1">
    <citation type="journal article" date="2019" name="Int. J. Syst. Evol. Microbiol.">
        <title>The Global Catalogue of Microorganisms (GCM) 10K type strain sequencing project: providing services to taxonomists for standard genome sequencing and annotation.</title>
        <authorList>
            <consortium name="The Broad Institute Genomics Platform"/>
            <consortium name="The Broad Institute Genome Sequencing Center for Infectious Disease"/>
            <person name="Wu L."/>
            <person name="Ma J."/>
        </authorList>
    </citation>
    <scope>NUCLEOTIDE SEQUENCE [LARGE SCALE GENOMIC DNA]</scope>
    <source>
        <strain evidence="11">JCM 13006</strain>
    </source>
</reference>
<evidence type="ECO:0000256" key="7">
    <source>
        <dbReference type="ARBA" id="ARBA00023251"/>
    </source>
</evidence>
<comment type="subcellular location">
    <subcellularLocation>
        <location evidence="1">Cell membrane</location>
        <topology evidence="1">Multi-pass membrane protein</topology>
    </subcellularLocation>
</comment>
<dbReference type="Pfam" id="PF07690">
    <property type="entry name" value="MFS_1"/>
    <property type="match status" value="1"/>
</dbReference>
<evidence type="ECO:0000256" key="4">
    <source>
        <dbReference type="ARBA" id="ARBA00022692"/>
    </source>
</evidence>
<feature type="transmembrane region" description="Helical" evidence="8">
    <location>
        <begin position="454"/>
        <end position="473"/>
    </location>
</feature>
<evidence type="ECO:0000256" key="1">
    <source>
        <dbReference type="ARBA" id="ARBA00004651"/>
    </source>
</evidence>